<proteinExistence type="predicted"/>
<keyword evidence="4" id="KW-1185">Reference proteome</keyword>
<dbReference type="InterPro" id="IPR050272">
    <property type="entry name" value="Isochorismatase-like_hydrls"/>
</dbReference>
<dbReference type="AlphaFoldDB" id="A0A4P1KFX3"/>
<reference evidence="3 4" key="1">
    <citation type="submission" date="2019-04" db="EMBL/GenBank/DDBJ databases">
        <authorList>
            <consortium name="Pathogen Informatics"/>
        </authorList>
    </citation>
    <scope>NUCLEOTIDE SEQUENCE [LARGE SCALE GENOMIC DNA]</scope>
    <source>
        <strain evidence="3 4">NCTC9239</strain>
    </source>
</reference>
<evidence type="ECO:0000256" key="1">
    <source>
        <dbReference type="ARBA" id="ARBA00022801"/>
    </source>
</evidence>
<protein>
    <submittedName>
        <fullName evidence="3">Nicotinamidase/pyrazinamidase</fullName>
    </submittedName>
</protein>
<dbReference type="CDD" id="cd00431">
    <property type="entry name" value="cysteine_hydrolases"/>
    <property type="match status" value="1"/>
</dbReference>
<evidence type="ECO:0000313" key="4">
    <source>
        <dbReference type="Proteomes" id="UP000309952"/>
    </source>
</evidence>
<evidence type="ECO:0000313" key="3">
    <source>
        <dbReference type="EMBL" id="VTO19262.1"/>
    </source>
</evidence>
<dbReference type="InterPro" id="IPR036380">
    <property type="entry name" value="Isochorismatase-like_sf"/>
</dbReference>
<dbReference type="InterPro" id="IPR000868">
    <property type="entry name" value="Isochorismatase-like_dom"/>
</dbReference>
<dbReference type="GO" id="GO:0016787">
    <property type="term" value="F:hydrolase activity"/>
    <property type="evidence" value="ECO:0007669"/>
    <property type="project" value="UniProtKB-KW"/>
</dbReference>
<name>A0A4P1KFX3_9CAUL</name>
<dbReference type="PANTHER" id="PTHR43540">
    <property type="entry name" value="PEROXYUREIDOACRYLATE/UREIDOACRYLATE AMIDOHYDROLASE-RELATED"/>
    <property type="match status" value="1"/>
</dbReference>
<keyword evidence="1" id="KW-0378">Hydrolase</keyword>
<dbReference type="Gene3D" id="3.40.50.850">
    <property type="entry name" value="Isochorismatase-like"/>
    <property type="match status" value="1"/>
</dbReference>
<sequence>MFEPVKGTLCEHELWLPMASGIHFGPIPANAVHLCVDMQRLFAEDTPWRTPWMPRVLPVIVHLCERKAERTCFTRFIPARSADEGRGAWRRYWRRWASMKLENLGEERVELLPELQAFAPPGQVLDKAHYSPWVDTGLASALMASQVDTLVVTGAETDMCVLATVLGAVDLGFRVVVVSDALCSSSDQSHDALLGLYHDRFGQQIETAECDEVLEAWI</sequence>
<dbReference type="Pfam" id="PF00857">
    <property type="entry name" value="Isochorismatase"/>
    <property type="match status" value="1"/>
</dbReference>
<dbReference type="EMBL" id="LR588407">
    <property type="protein sequence ID" value="VTO19262.1"/>
    <property type="molecule type" value="Genomic_DNA"/>
</dbReference>
<dbReference type="SUPFAM" id="SSF52499">
    <property type="entry name" value="Isochorismatase-like hydrolases"/>
    <property type="match status" value="1"/>
</dbReference>
<evidence type="ECO:0000259" key="2">
    <source>
        <dbReference type="Pfam" id="PF00857"/>
    </source>
</evidence>
<dbReference type="PANTHER" id="PTHR43540:SF6">
    <property type="entry name" value="ISOCHORISMATASE-LIKE DOMAIN-CONTAINING PROTEIN"/>
    <property type="match status" value="1"/>
</dbReference>
<dbReference type="KEGG" id="bvy:NCTC9239_03052"/>
<accession>A0A4P1KFX3</accession>
<organism evidence="3 4">
    <name type="scientific">Brevundimonas vancanneytii</name>
    <dbReference type="NCBI Taxonomy" id="1325724"/>
    <lineage>
        <taxon>Bacteria</taxon>
        <taxon>Pseudomonadati</taxon>
        <taxon>Pseudomonadota</taxon>
        <taxon>Alphaproteobacteria</taxon>
        <taxon>Caulobacterales</taxon>
        <taxon>Caulobacteraceae</taxon>
        <taxon>Brevundimonas</taxon>
    </lineage>
</organism>
<gene>
    <name evidence="3" type="ORF">NCTC9239_03052</name>
</gene>
<dbReference type="Proteomes" id="UP000309952">
    <property type="component" value="Chromosome"/>
</dbReference>
<feature type="domain" description="Isochorismatase-like" evidence="2">
    <location>
        <begin position="32"/>
        <end position="209"/>
    </location>
</feature>